<dbReference type="GO" id="GO:0019843">
    <property type="term" value="F:rRNA binding"/>
    <property type="evidence" value="ECO:0007669"/>
    <property type="project" value="UniProtKB-UniRule"/>
</dbReference>
<comment type="similarity">
    <text evidence="1 5">Belongs to the universal ribosomal protein uL4 family.</text>
</comment>
<evidence type="ECO:0000256" key="1">
    <source>
        <dbReference type="ARBA" id="ARBA00010528"/>
    </source>
</evidence>
<reference evidence="7 8" key="1">
    <citation type="journal article" date="2013" name="Nat. Biotechnol.">
        <title>Genome sequences of rare, uncultured bacteria obtained by differential coverage binning of multiple metagenomes.</title>
        <authorList>
            <person name="Albertsen M."/>
            <person name="Hugenholtz P."/>
            <person name="Skarshewski A."/>
            <person name="Nielsen K.L."/>
            <person name="Tyson G.W."/>
            <person name="Nielsen P.H."/>
        </authorList>
    </citation>
    <scope>NUCLEOTIDE SEQUENCE [LARGE SCALE GENOMIC DNA]</scope>
    <source>
        <strain evidence="7">TM71</strain>
    </source>
</reference>
<dbReference type="Proteomes" id="UP000013893">
    <property type="component" value="Chromosome"/>
</dbReference>
<dbReference type="HOGENOM" id="CLU_041575_5_2_0"/>
<keyword evidence="3 5" id="KW-0687">Ribonucleoprotein</keyword>
<evidence type="ECO:0000256" key="4">
    <source>
        <dbReference type="ARBA" id="ARBA00035244"/>
    </source>
</evidence>
<dbReference type="GO" id="GO:0005840">
    <property type="term" value="C:ribosome"/>
    <property type="evidence" value="ECO:0007669"/>
    <property type="project" value="UniProtKB-KW"/>
</dbReference>
<comment type="subunit">
    <text evidence="5">Part of the 50S ribosomal subunit.</text>
</comment>
<keyword evidence="5" id="KW-0694">RNA-binding</keyword>
<evidence type="ECO:0000313" key="8">
    <source>
        <dbReference type="Proteomes" id="UP000013893"/>
    </source>
</evidence>
<dbReference type="KEGG" id="saal:L336_1023"/>
<dbReference type="PANTHER" id="PTHR10746">
    <property type="entry name" value="50S RIBOSOMAL PROTEIN L4"/>
    <property type="match status" value="1"/>
</dbReference>
<dbReference type="Pfam" id="PF00573">
    <property type="entry name" value="Ribosomal_L4"/>
    <property type="match status" value="1"/>
</dbReference>
<feature type="region of interest" description="Disordered" evidence="6">
    <location>
        <begin position="43"/>
        <end position="72"/>
    </location>
</feature>
<dbReference type="PANTHER" id="PTHR10746:SF6">
    <property type="entry name" value="LARGE RIBOSOMAL SUBUNIT PROTEIN UL4M"/>
    <property type="match status" value="1"/>
</dbReference>
<accession>R4PY98</accession>
<dbReference type="Gene3D" id="3.40.1370.10">
    <property type="match status" value="1"/>
</dbReference>
<name>R4PY98_9BACT</name>
<dbReference type="AlphaFoldDB" id="R4PY98"/>
<dbReference type="EMBL" id="CP005957">
    <property type="protein sequence ID" value="AGL62722.1"/>
    <property type="molecule type" value="Genomic_DNA"/>
</dbReference>
<gene>
    <name evidence="5 7" type="primary">rplD</name>
    <name evidence="7" type="ORF">L336_1023</name>
</gene>
<evidence type="ECO:0000256" key="2">
    <source>
        <dbReference type="ARBA" id="ARBA00022980"/>
    </source>
</evidence>
<keyword evidence="2 5" id="KW-0689">Ribosomal protein</keyword>
<protein>
    <recommendedName>
        <fullName evidence="4 5">Large ribosomal subunit protein uL4</fullName>
    </recommendedName>
</protein>
<organism evidence="7 8">
    <name type="scientific">Candidatus Saccharimonas aalborgensis</name>
    <dbReference type="NCBI Taxonomy" id="1332188"/>
    <lineage>
        <taxon>Bacteria</taxon>
        <taxon>Candidatus Saccharimonadota</taxon>
        <taxon>Candidatus Saccharimonadia</taxon>
        <taxon>Candidatus Saccharimonadales</taxon>
        <taxon>Candidatus Saccharimonadaceae</taxon>
        <taxon>Candidatus Saccharimonas</taxon>
    </lineage>
</organism>
<dbReference type="OrthoDB" id="9803201at2"/>
<dbReference type="GO" id="GO:0003735">
    <property type="term" value="F:structural constituent of ribosome"/>
    <property type="evidence" value="ECO:0007669"/>
    <property type="project" value="InterPro"/>
</dbReference>
<keyword evidence="8" id="KW-1185">Reference proteome</keyword>
<dbReference type="InterPro" id="IPR002136">
    <property type="entry name" value="Ribosomal_uL4"/>
</dbReference>
<dbReference type="NCBIfam" id="TIGR03953">
    <property type="entry name" value="rplD_bact"/>
    <property type="match status" value="1"/>
</dbReference>
<dbReference type="STRING" id="1332188.L336_1023"/>
<sequence>MATAETKPAKATLPKSVFAVDVPNHELLKLAYTAFLANSRKASATTKTRGEVSGGGKKPWKQKGTGRARFGSTRNPIWRHGGIVFGPSGNENYKLKLSKTSKLVALRQALTLANQNKKITVTDIKTTGKTAEIAAFLTAQKFHEDAKVLLVVDDKTPELLRATNNMQQVLLVRANYLSVYYILNADQIVMTPAALKVVESWLAGGDN</sequence>
<comment type="function">
    <text evidence="5">Forms part of the polypeptide exit tunnel.</text>
</comment>
<dbReference type="InterPro" id="IPR023574">
    <property type="entry name" value="Ribosomal_uL4_dom_sf"/>
</dbReference>
<evidence type="ECO:0000256" key="5">
    <source>
        <dbReference type="HAMAP-Rule" id="MF_01328"/>
    </source>
</evidence>
<dbReference type="GO" id="GO:1990904">
    <property type="term" value="C:ribonucleoprotein complex"/>
    <property type="evidence" value="ECO:0007669"/>
    <property type="project" value="UniProtKB-KW"/>
</dbReference>
<dbReference type="PATRIC" id="fig|1332188.3.peg.1018"/>
<dbReference type="InterPro" id="IPR013005">
    <property type="entry name" value="Ribosomal_uL4-like"/>
</dbReference>
<evidence type="ECO:0000313" key="7">
    <source>
        <dbReference type="EMBL" id="AGL62722.1"/>
    </source>
</evidence>
<dbReference type="GO" id="GO:0006412">
    <property type="term" value="P:translation"/>
    <property type="evidence" value="ECO:0007669"/>
    <property type="project" value="UniProtKB-UniRule"/>
</dbReference>
<evidence type="ECO:0000256" key="6">
    <source>
        <dbReference type="SAM" id="MobiDB-lite"/>
    </source>
</evidence>
<keyword evidence="5" id="KW-0699">rRNA-binding</keyword>
<comment type="function">
    <text evidence="5">One of the primary rRNA binding proteins, this protein initially binds near the 5'-end of the 23S rRNA. It is important during the early stages of 50S assembly. It makes multiple contacts with different domains of the 23S rRNA in the assembled 50S subunit and ribosome.</text>
</comment>
<dbReference type="RefSeq" id="WP_015642172.1">
    <property type="nucleotide sequence ID" value="NC_021219.1"/>
</dbReference>
<evidence type="ECO:0000256" key="3">
    <source>
        <dbReference type="ARBA" id="ARBA00023274"/>
    </source>
</evidence>
<proteinExistence type="inferred from homology"/>
<dbReference type="SUPFAM" id="SSF52166">
    <property type="entry name" value="Ribosomal protein L4"/>
    <property type="match status" value="1"/>
</dbReference>
<dbReference type="HAMAP" id="MF_01328_B">
    <property type="entry name" value="Ribosomal_uL4_B"/>
    <property type="match status" value="1"/>
</dbReference>